<evidence type="ECO:0000313" key="3">
    <source>
        <dbReference type="Proteomes" id="UP000197138"/>
    </source>
</evidence>
<sequence length="169" mass="19182">MRNEHFPPCLYTWLSFINRDRRRRSGIRPFRSREQYRQTPRRLKAPPKPPCAQSYTPSGRSEIDFVASLLTLVQKSRTTRSDRGPRPRDSPPERYVRPNTGKGAPSSPFLGLADAVVFCLRSDLRHSRLATEHKGMSAYVYVPFSFVIATGVAPLPDSSTCQDDGRESN</sequence>
<feature type="compositionally biased region" description="Basic and acidic residues" evidence="1">
    <location>
        <begin position="79"/>
        <end position="96"/>
    </location>
</feature>
<proteinExistence type="predicted"/>
<accession>A0A218WS56</accession>
<dbReference type="EMBL" id="MTKT01003257">
    <property type="protein sequence ID" value="OWM75349.1"/>
    <property type="molecule type" value="Genomic_DNA"/>
</dbReference>
<dbReference type="AlphaFoldDB" id="A0A218WS56"/>
<evidence type="ECO:0000313" key="2">
    <source>
        <dbReference type="EMBL" id="OWM75349.1"/>
    </source>
</evidence>
<name>A0A218WS56_PUNGR</name>
<reference evidence="3" key="1">
    <citation type="journal article" date="2017" name="Plant J.">
        <title>The pomegranate (Punica granatum L.) genome and the genomics of punicalagin biosynthesis.</title>
        <authorList>
            <person name="Qin G."/>
            <person name="Xu C."/>
            <person name="Ming R."/>
            <person name="Tang H."/>
            <person name="Guyot R."/>
            <person name="Kramer E.M."/>
            <person name="Hu Y."/>
            <person name="Yi X."/>
            <person name="Qi Y."/>
            <person name="Xu X."/>
            <person name="Gao Z."/>
            <person name="Pan H."/>
            <person name="Jian J."/>
            <person name="Tian Y."/>
            <person name="Yue Z."/>
            <person name="Xu Y."/>
        </authorList>
    </citation>
    <scope>NUCLEOTIDE SEQUENCE [LARGE SCALE GENOMIC DNA]</scope>
    <source>
        <strain evidence="3">cv. Dabenzi</strain>
    </source>
</reference>
<organism evidence="2 3">
    <name type="scientific">Punica granatum</name>
    <name type="common">Pomegranate</name>
    <dbReference type="NCBI Taxonomy" id="22663"/>
    <lineage>
        <taxon>Eukaryota</taxon>
        <taxon>Viridiplantae</taxon>
        <taxon>Streptophyta</taxon>
        <taxon>Embryophyta</taxon>
        <taxon>Tracheophyta</taxon>
        <taxon>Spermatophyta</taxon>
        <taxon>Magnoliopsida</taxon>
        <taxon>eudicotyledons</taxon>
        <taxon>Gunneridae</taxon>
        <taxon>Pentapetalae</taxon>
        <taxon>rosids</taxon>
        <taxon>malvids</taxon>
        <taxon>Myrtales</taxon>
        <taxon>Lythraceae</taxon>
        <taxon>Punica</taxon>
    </lineage>
</organism>
<gene>
    <name evidence="2" type="ORF">CDL15_Pgr021065</name>
</gene>
<protein>
    <submittedName>
        <fullName evidence="2">Uncharacterized protein</fullName>
    </submittedName>
</protein>
<feature type="region of interest" description="Disordered" evidence="1">
    <location>
        <begin position="74"/>
        <end position="107"/>
    </location>
</feature>
<comment type="caution">
    <text evidence="2">The sequence shown here is derived from an EMBL/GenBank/DDBJ whole genome shotgun (WGS) entry which is preliminary data.</text>
</comment>
<dbReference type="Proteomes" id="UP000197138">
    <property type="component" value="Unassembled WGS sequence"/>
</dbReference>
<evidence type="ECO:0000256" key="1">
    <source>
        <dbReference type="SAM" id="MobiDB-lite"/>
    </source>
</evidence>
<feature type="region of interest" description="Disordered" evidence="1">
    <location>
        <begin position="25"/>
        <end position="58"/>
    </location>
</feature>